<gene>
    <name evidence="3" type="ORF">SAMN06295970_11450</name>
</gene>
<dbReference type="PANTHER" id="PTHR43606:SF7">
    <property type="entry name" value="PHOSPHATASE, PUTATIVE (AFU_ORTHOLOGUE AFUA_6G08710)-RELATED"/>
    <property type="match status" value="1"/>
</dbReference>
<dbReference type="PROSITE" id="PS51318">
    <property type="entry name" value="TAT"/>
    <property type="match status" value="1"/>
</dbReference>
<evidence type="ECO:0000313" key="3">
    <source>
        <dbReference type="EMBL" id="SMP68709.1"/>
    </source>
</evidence>
<dbReference type="Gene3D" id="2.60.40.380">
    <property type="entry name" value="Purple acid phosphatase-like, N-terminal"/>
    <property type="match status" value="1"/>
</dbReference>
<accession>A0ABY1QDY4</accession>
<evidence type="ECO:0000259" key="2">
    <source>
        <dbReference type="Pfam" id="PF16655"/>
    </source>
</evidence>
<feature type="domain" description="PhoD-like phosphatase metallophosphatase" evidence="1">
    <location>
        <begin position="165"/>
        <end position="526"/>
    </location>
</feature>
<dbReference type="Gene3D" id="3.60.21.70">
    <property type="entry name" value="PhoD-like phosphatase"/>
    <property type="match status" value="1"/>
</dbReference>
<dbReference type="RefSeq" id="WP_283443521.1">
    <property type="nucleotide sequence ID" value="NZ_FXUL01000014.1"/>
</dbReference>
<organism evidence="3 4">
    <name type="scientific">Noviherbaspirillum suwonense</name>
    <dbReference type="NCBI Taxonomy" id="1224511"/>
    <lineage>
        <taxon>Bacteria</taxon>
        <taxon>Pseudomonadati</taxon>
        <taxon>Pseudomonadota</taxon>
        <taxon>Betaproteobacteria</taxon>
        <taxon>Burkholderiales</taxon>
        <taxon>Oxalobacteraceae</taxon>
        <taxon>Noviherbaspirillum</taxon>
    </lineage>
</organism>
<evidence type="ECO:0000259" key="1">
    <source>
        <dbReference type="Pfam" id="PF09423"/>
    </source>
</evidence>
<protein>
    <submittedName>
        <fullName evidence="3">Alkaline phosphatase D</fullName>
    </submittedName>
</protein>
<dbReference type="InterPro" id="IPR038607">
    <property type="entry name" value="PhoD-like_sf"/>
</dbReference>
<dbReference type="SUPFAM" id="SSF56300">
    <property type="entry name" value="Metallo-dependent phosphatases"/>
    <property type="match status" value="1"/>
</dbReference>
<proteinExistence type="predicted"/>
<evidence type="ECO:0000313" key="4">
    <source>
        <dbReference type="Proteomes" id="UP001158049"/>
    </source>
</evidence>
<dbReference type="InterPro" id="IPR032093">
    <property type="entry name" value="PhoD_N"/>
</dbReference>
<dbReference type="EMBL" id="FXUL01000014">
    <property type="protein sequence ID" value="SMP68709.1"/>
    <property type="molecule type" value="Genomic_DNA"/>
</dbReference>
<dbReference type="PANTHER" id="PTHR43606">
    <property type="entry name" value="PHOSPHATASE, PUTATIVE (AFU_ORTHOLOGUE AFUA_6G08710)-RELATED"/>
    <property type="match status" value="1"/>
</dbReference>
<dbReference type="InterPro" id="IPR018946">
    <property type="entry name" value="PhoD-like_MPP"/>
</dbReference>
<dbReference type="InterPro" id="IPR052900">
    <property type="entry name" value="Phospholipid_Metab_Enz"/>
</dbReference>
<dbReference type="Pfam" id="PF16655">
    <property type="entry name" value="PhoD_N"/>
    <property type="match status" value="1"/>
</dbReference>
<dbReference type="InterPro" id="IPR006311">
    <property type="entry name" value="TAT_signal"/>
</dbReference>
<dbReference type="Pfam" id="PF09423">
    <property type="entry name" value="PhoD"/>
    <property type="match status" value="1"/>
</dbReference>
<feature type="domain" description="Phospholipase D N-terminal" evidence="2">
    <location>
        <begin position="62"/>
        <end position="154"/>
    </location>
</feature>
<dbReference type="InterPro" id="IPR029052">
    <property type="entry name" value="Metallo-depent_PP-like"/>
</dbReference>
<sequence length="571" mass="61016">MGRPRNRKQQRRPVGRRDFLRRSGAAMLAAASVPLLQACGGGGGDNGADPGAPQSAVISFVHGVASGDPLSNAVILWTRVTPPAGATTAAAVTVDFFVATDPAMTALVKTGRVGTDASRDYTVKIDADGLRPDTTYYYRFSAAGVFSPIGRTKTLPVGDAGRLRLAVVSCASLAHGYFNAYRRIAERADLDLVVHLGDYIYEYGTGDYGDVRSYEPSNEILTLSDYRTRHAQYKRDADLQEVHRQHAMVAIWDDHEFANDAWSGGAGNHTEGAEGAWSARVAAALQAYYEWMPVRITDPANLRKNNRSFALGNLVDLIMLEERVNARSQQIYRNALSFGNFTQSGDYLDPARQVLGTEEENWLAGKLRGSTAKWKLVGQGVMFAQLKSVGGVVADGGGTFFNPDQWDGYQPARDRVYDVIKGGAGAPAVNNVVILTGDIHSSFAADLSQDPNNGDVASGGYDGDTGAGSRAVELVATSVTSPGAIDPKGIAAAALKLANPHLKYVDLTERGYMLLDIDATRVVSEWWYVDTVTSRSTSQSMGHAVQIGDGANRLSAGAQTAARPNPPALAP</sequence>
<dbReference type="Proteomes" id="UP001158049">
    <property type="component" value="Unassembled WGS sequence"/>
</dbReference>
<reference evidence="3 4" key="1">
    <citation type="submission" date="2017-05" db="EMBL/GenBank/DDBJ databases">
        <authorList>
            <person name="Varghese N."/>
            <person name="Submissions S."/>
        </authorList>
    </citation>
    <scope>NUCLEOTIDE SEQUENCE [LARGE SCALE GENOMIC DNA]</scope>
    <source>
        <strain evidence="3 4">DSM 26001</strain>
    </source>
</reference>
<dbReference type="CDD" id="cd07389">
    <property type="entry name" value="MPP_PhoD"/>
    <property type="match status" value="1"/>
</dbReference>
<comment type="caution">
    <text evidence="3">The sequence shown here is derived from an EMBL/GenBank/DDBJ whole genome shotgun (WGS) entry which is preliminary data.</text>
</comment>
<keyword evidence="4" id="KW-1185">Reference proteome</keyword>
<name>A0ABY1QDY4_9BURK</name>